<evidence type="ECO:0000259" key="2">
    <source>
        <dbReference type="PROSITE" id="PS50106"/>
    </source>
</evidence>
<accession>A0ABN8LGX5</accession>
<dbReference type="PANTHER" id="PTHR46150">
    <property type="entry name" value="RHO GTPASE-ACTIVATING PROTEIN 100F"/>
    <property type="match status" value="1"/>
</dbReference>
<dbReference type="InterPro" id="IPR052118">
    <property type="entry name" value="Rho-GAP_regulator"/>
</dbReference>
<feature type="compositionally biased region" description="Polar residues" evidence="1">
    <location>
        <begin position="211"/>
        <end position="224"/>
    </location>
</feature>
<feature type="compositionally biased region" description="Basic and acidic residues" evidence="1">
    <location>
        <begin position="1"/>
        <end position="10"/>
    </location>
</feature>
<feature type="region of interest" description="Disordered" evidence="1">
    <location>
        <begin position="211"/>
        <end position="261"/>
    </location>
</feature>
<gene>
    <name evidence="3" type="ORF">PEVE_00013535</name>
</gene>
<dbReference type="SUPFAM" id="SSF50156">
    <property type="entry name" value="PDZ domain-like"/>
    <property type="match status" value="1"/>
</dbReference>
<name>A0ABN8LGX5_9CNID</name>
<dbReference type="PROSITE" id="PS50106">
    <property type="entry name" value="PDZ"/>
    <property type="match status" value="1"/>
</dbReference>
<evidence type="ECO:0000313" key="4">
    <source>
        <dbReference type="Proteomes" id="UP001159427"/>
    </source>
</evidence>
<dbReference type="EMBL" id="CALNXI010000020">
    <property type="protein sequence ID" value="CAH3015183.1"/>
    <property type="molecule type" value="Genomic_DNA"/>
</dbReference>
<protein>
    <recommendedName>
        <fullName evidence="2">PDZ domain-containing protein</fullName>
    </recommendedName>
</protein>
<organism evidence="3 4">
    <name type="scientific">Porites evermanni</name>
    <dbReference type="NCBI Taxonomy" id="104178"/>
    <lineage>
        <taxon>Eukaryota</taxon>
        <taxon>Metazoa</taxon>
        <taxon>Cnidaria</taxon>
        <taxon>Anthozoa</taxon>
        <taxon>Hexacorallia</taxon>
        <taxon>Scleractinia</taxon>
        <taxon>Fungiina</taxon>
        <taxon>Poritidae</taxon>
        <taxon>Porites</taxon>
    </lineage>
</organism>
<dbReference type="InterPro" id="IPR001478">
    <property type="entry name" value="PDZ"/>
</dbReference>
<evidence type="ECO:0000256" key="1">
    <source>
        <dbReference type="SAM" id="MobiDB-lite"/>
    </source>
</evidence>
<feature type="compositionally biased region" description="Polar residues" evidence="1">
    <location>
        <begin position="279"/>
        <end position="290"/>
    </location>
</feature>
<dbReference type="Gene3D" id="2.30.42.10">
    <property type="match status" value="1"/>
</dbReference>
<reference evidence="3 4" key="1">
    <citation type="submission" date="2022-05" db="EMBL/GenBank/DDBJ databases">
        <authorList>
            <consortium name="Genoscope - CEA"/>
            <person name="William W."/>
        </authorList>
    </citation>
    <scope>NUCLEOTIDE SEQUENCE [LARGE SCALE GENOMIC DNA]</scope>
</reference>
<feature type="region of interest" description="Disordered" evidence="1">
    <location>
        <begin position="277"/>
        <end position="380"/>
    </location>
</feature>
<dbReference type="PANTHER" id="PTHR46150:SF2">
    <property type="entry name" value="RHO GTPASE-ACTIVATING PROTEIN SYDE1"/>
    <property type="match status" value="1"/>
</dbReference>
<dbReference type="InterPro" id="IPR036034">
    <property type="entry name" value="PDZ_sf"/>
</dbReference>
<sequence length="380" mass="41975">MAVREEDARKKPSSPNGKPFPSAGKSGVEDIVEQLRRFSSVSQEDFEKMRLAEKEDEFFAIRKATDITDPDTQGDPCPPLPIKIIQGTFRHVLGVREACSKNGTFLQRTIELRRKPGETLGFYIRQGDGWERDQGIFVSRVVLGTDVDVFELLRVGDEIIKVNKVDVRAMTIQDVSALMQMTRRLILTVKVLTPVTAMAVKRLAMNKDNNIQGLRSLSSRTPRTARSEGGCSDSASNPNRFPPDRRTTGGDRRLSNTSSLSHQANYKVANLVIGKNKDAMSSGNPQSLTASGSSYRGSRRSSKSPVAGRRALSPIRETSADIFNTDSEDRMSAHERGRTSRAASVVSWSDQFYSASGASSPVKHKPSDRRRSEAQSSRPK</sequence>
<dbReference type="CDD" id="cd06718">
    <property type="entry name" value="PDZ_Par6-like"/>
    <property type="match status" value="1"/>
</dbReference>
<dbReference type="SMART" id="SM00228">
    <property type="entry name" value="PDZ"/>
    <property type="match status" value="1"/>
</dbReference>
<dbReference type="Proteomes" id="UP001159427">
    <property type="component" value="Unassembled WGS sequence"/>
</dbReference>
<evidence type="ECO:0000313" key="3">
    <source>
        <dbReference type="EMBL" id="CAH3015183.1"/>
    </source>
</evidence>
<feature type="compositionally biased region" description="Basic and acidic residues" evidence="1">
    <location>
        <begin position="327"/>
        <end position="338"/>
    </location>
</feature>
<comment type="caution">
    <text evidence="3">The sequence shown here is derived from an EMBL/GenBank/DDBJ whole genome shotgun (WGS) entry which is preliminary data.</text>
</comment>
<proteinExistence type="predicted"/>
<feature type="domain" description="PDZ" evidence="2">
    <location>
        <begin position="109"/>
        <end position="180"/>
    </location>
</feature>
<keyword evidence="4" id="KW-1185">Reference proteome</keyword>
<feature type="compositionally biased region" description="Polar residues" evidence="1">
    <location>
        <begin position="346"/>
        <end position="359"/>
    </location>
</feature>
<feature type="compositionally biased region" description="Basic and acidic residues" evidence="1">
    <location>
        <begin position="242"/>
        <end position="254"/>
    </location>
</feature>
<feature type="region of interest" description="Disordered" evidence="1">
    <location>
        <begin position="1"/>
        <end position="27"/>
    </location>
</feature>
<dbReference type="Pfam" id="PF00595">
    <property type="entry name" value="PDZ"/>
    <property type="match status" value="1"/>
</dbReference>